<keyword evidence="2" id="KW-0326">Glycosidase</keyword>
<evidence type="ECO:0000256" key="1">
    <source>
        <dbReference type="ARBA" id="ARBA00022801"/>
    </source>
</evidence>
<reference evidence="4" key="1">
    <citation type="submission" date="2022-07" db="EMBL/GenBank/DDBJ databases">
        <title>Genetic diversity of Erwinia pyrifoliae.</title>
        <authorList>
            <person name="Park D.S."/>
            <person name="Ham H."/>
        </authorList>
    </citation>
    <scope>NUCLEOTIDE SEQUENCE</scope>
    <source>
        <strain evidence="4">CP201486</strain>
    </source>
</reference>
<organism evidence="4 5">
    <name type="scientific">Erwinia pyrifoliae</name>
    <dbReference type="NCBI Taxonomy" id="79967"/>
    <lineage>
        <taxon>Bacteria</taxon>
        <taxon>Pseudomonadati</taxon>
        <taxon>Pseudomonadota</taxon>
        <taxon>Gammaproteobacteria</taxon>
        <taxon>Enterobacterales</taxon>
        <taxon>Erwiniaceae</taxon>
        <taxon>Erwinia</taxon>
    </lineage>
</organism>
<feature type="domain" description="Inosine/uridine-preferring nucleoside hydrolase" evidence="3">
    <location>
        <begin position="4"/>
        <end position="297"/>
    </location>
</feature>
<proteinExistence type="predicted"/>
<accession>A0ABY5X843</accession>
<gene>
    <name evidence="4" type="ORF">NYP84_18655</name>
</gene>
<dbReference type="InterPro" id="IPR036452">
    <property type="entry name" value="Ribo_hydro-like"/>
</dbReference>
<dbReference type="SUPFAM" id="SSF53590">
    <property type="entry name" value="Nucleoside hydrolase"/>
    <property type="match status" value="1"/>
</dbReference>
<evidence type="ECO:0000313" key="4">
    <source>
        <dbReference type="EMBL" id="UWS33550.1"/>
    </source>
</evidence>
<dbReference type="RefSeq" id="WP_014539859.1">
    <property type="nucleotide sequence ID" value="NZ_CP023567.1"/>
</dbReference>
<dbReference type="InterPro" id="IPR023186">
    <property type="entry name" value="IUNH"/>
</dbReference>
<dbReference type="PANTHER" id="PTHR12304">
    <property type="entry name" value="INOSINE-URIDINE PREFERRING NUCLEOSIDE HYDROLASE"/>
    <property type="match status" value="1"/>
</dbReference>
<keyword evidence="5" id="KW-1185">Reference proteome</keyword>
<sequence length="306" mass="33069">MQKIIFDTDIGVDDAFALTYAAQSVDIIGITTVFGNVPVAQAVSNARLCSHKIGLDVPVYRGCSRPLVHAPAPAACAIHGEDGFGDVFDNPWNGAAGNAIDFIINSVRNSPDALTLVAVGPLTNIAQAINQAPDIVPQIKQLVMMGGAFGTHGRSGNITPFAEWNTWRDPHAADQVLNSTLPVVVIPLDVTLQVLVHEDEIRALNQPVLEAISRRYLQYNCENDGIAAIALHDMLTIAWLNHPEWFGVSESLVRVVTDGISRGQTLRHPAGPASRNNPSGASRVQKLCLMVDSQRVKQHFLNALRR</sequence>
<dbReference type="PANTHER" id="PTHR12304:SF4">
    <property type="entry name" value="URIDINE NUCLEOSIDASE"/>
    <property type="match status" value="1"/>
</dbReference>
<evidence type="ECO:0000259" key="3">
    <source>
        <dbReference type="Pfam" id="PF01156"/>
    </source>
</evidence>
<dbReference type="InterPro" id="IPR001910">
    <property type="entry name" value="Inosine/uridine_hydrolase_dom"/>
</dbReference>
<dbReference type="GeneID" id="92235321"/>
<dbReference type="EMBL" id="CP103445">
    <property type="protein sequence ID" value="UWS33550.1"/>
    <property type="molecule type" value="Genomic_DNA"/>
</dbReference>
<name>A0ABY5X843_ERWPY</name>
<dbReference type="Gene3D" id="3.90.245.10">
    <property type="entry name" value="Ribonucleoside hydrolase-like"/>
    <property type="match status" value="1"/>
</dbReference>
<dbReference type="Pfam" id="PF01156">
    <property type="entry name" value="IU_nuc_hydro"/>
    <property type="match status" value="1"/>
</dbReference>
<protein>
    <submittedName>
        <fullName evidence="4">Nucleoside hydrolase</fullName>
    </submittedName>
</protein>
<dbReference type="GO" id="GO:0016787">
    <property type="term" value="F:hydrolase activity"/>
    <property type="evidence" value="ECO:0007669"/>
    <property type="project" value="UniProtKB-KW"/>
</dbReference>
<dbReference type="Proteomes" id="UP001058553">
    <property type="component" value="Chromosome"/>
</dbReference>
<evidence type="ECO:0000313" key="5">
    <source>
        <dbReference type="Proteomes" id="UP001058553"/>
    </source>
</evidence>
<keyword evidence="1 4" id="KW-0378">Hydrolase</keyword>
<dbReference type="CDD" id="cd02650">
    <property type="entry name" value="nuc_hydro_CaPnhB"/>
    <property type="match status" value="1"/>
</dbReference>
<evidence type="ECO:0000256" key="2">
    <source>
        <dbReference type="ARBA" id="ARBA00023295"/>
    </source>
</evidence>